<evidence type="ECO:0000259" key="3">
    <source>
        <dbReference type="Pfam" id="PF16177"/>
    </source>
</evidence>
<dbReference type="GO" id="GO:0006085">
    <property type="term" value="P:acetyl-CoA biosynthetic process"/>
    <property type="evidence" value="ECO:0007669"/>
    <property type="project" value="TreeGrafter"/>
</dbReference>
<organism evidence="4">
    <name type="scientific">marine sediment metagenome</name>
    <dbReference type="NCBI Taxonomy" id="412755"/>
    <lineage>
        <taxon>unclassified sequences</taxon>
        <taxon>metagenomes</taxon>
        <taxon>ecological metagenomes</taxon>
    </lineage>
</organism>
<feature type="non-terminal residue" evidence="4">
    <location>
        <position position="210"/>
    </location>
</feature>
<evidence type="ECO:0000256" key="1">
    <source>
        <dbReference type="ARBA" id="ARBA00006432"/>
    </source>
</evidence>
<dbReference type="InterPro" id="IPR042099">
    <property type="entry name" value="ANL_N_sf"/>
</dbReference>
<dbReference type="EMBL" id="BARV01029547">
    <property type="protein sequence ID" value="GAI45543.1"/>
    <property type="molecule type" value="Genomic_DNA"/>
</dbReference>
<evidence type="ECO:0000313" key="4">
    <source>
        <dbReference type="EMBL" id="GAI45543.1"/>
    </source>
</evidence>
<name>X1NPM1_9ZZZZ</name>
<dbReference type="InterPro" id="IPR032387">
    <property type="entry name" value="ACAS_N"/>
</dbReference>
<evidence type="ECO:0008006" key="5">
    <source>
        <dbReference type="Google" id="ProtNLM"/>
    </source>
</evidence>
<gene>
    <name evidence="4" type="ORF">S06H3_47092</name>
</gene>
<dbReference type="GO" id="GO:0003987">
    <property type="term" value="F:acetate-CoA ligase activity"/>
    <property type="evidence" value="ECO:0007669"/>
    <property type="project" value="TreeGrafter"/>
</dbReference>
<feature type="domain" description="Acetyl-coenzyme A synthetase N-terminal" evidence="3">
    <location>
        <begin position="34"/>
        <end position="86"/>
    </location>
</feature>
<dbReference type="Pfam" id="PF00501">
    <property type="entry name" value="AMP-binding"/>
    <property type="match status" value="1"/>
</dbReference>
<evidence type="ECO:0000259" key="2">
    <source>
        <dbReference type="Pfam" id="PF00501"/>
    </source>
</evidence>
<proteinExistence type="inferred from homology"/>
<comment type="similarity">
    <text evidence="1">Belongs to the ATP-dependent AMP-binding enzyme family.</text>
</comment>
<comment type="caution">
    <text evidence="4">The sequence shown here is derived from an EMBL/GenBank/DDBJ whole genome shotgun (WGS) entry which is preliminary data.</text>
</comment>
<dbReference type="Gene3D" id="3.40.50.12780">
    <property type="entry name" value="N-terminal domain of ligase-like"/>
    <property type="match status" value="1"/>
</dbReference>
<dbReference type="GO" id="GO:0005829">
    <property type="term" value="C:cytosol"/>
    <property type="evidence" value="ECO:0007669"/>
    <property type="project" value="TreeGrafter"/>
</dbReference>
<dbReference type="AlphaFoldDB" id="X1NPM1"/>
<dbReference type="PANTHER" id="PTHR24095">
    <property type="entry name" value="ACETYL-COENZYME A SYNTHETASE"/>
    <property type="match status" value="1"/>
</dbReference>
<dbReference type="PANTHER" id="PTHR24095:SF14">
    <property type="entry name" value="ACETYL-COENZYME A SYNTHETASE 1"/>
    <property type="match status" value="1"/>
</dbReference>
<protein>
    <recommendedName>
        <fullName evidence="5">Acetyl-coenzyme A synthetase</fullName>
    </recommendedName>
</protein>
<sequence>MAEPTKWVIEDPTEKEIFWPSEELKKRAWVSDESIYAEADKDPVAFWAKLAREGLDWYREWDEPYKEELPYFKWAIGGKMNACYNCVDRHIETWRRNKAAIIGVPEPIGEPSKILTYYDLYREVNKFANALKSLGIKRGDRVSIYLPMIPEAQIAMLACARIGAPHSVIFSAFSAESLKDRIIDADSKVLVTCDGYYRRGSPVNLKNNAD</sequence>
<feature type="domain" description="AMP-dependent synthetase/ligase" evidence="2">
    <location>
        <begin position="92"/>
        <end position="194"/>
    </location>
</feature>
<dbReference type="SUPFAM" id="SSF56801">
    <property type="entry name" value="Acetyl-CoA synthetase-like"/>
    <property type="match status" value="1"/>
</dbReference>
<dbReference type="InterPro" id="IPR000873">
    <property type="entry name" value="AMP-dep_synth/lig_dom"/>
</dbReference>
<reference evidence="4" key="1">
    <citation type="journal article" date="2014" name="Front. Microbiol.">
        <title>High frequency of phylogenetically diverse reductive dehalogenase-homologous genes in deep subseafloor sedimentary metagenomes.</title>
        <authorList>
            <person name="Kawai M."/>
            <person name="Futagami T."/>
            <person name="Toyoda A."/>
            <person name="Takaki Y."/>
            <person name="Nishi S."/>
            <person name="Hori S."/>
            <person name="Arai W."/>
            <person name="Tsubouchi T."/>
            <person name="Morono Y."/>
            <person name="Uchiyama I."/>
            <person name="Ito T."/>
            <person name="Fujiyama A."/>
            <person name="Inagaki F."/>
            <person name="Takami H."/>
        </authorList>
    </citation>
    <scope>NUCLEOTIDE SEQUENCE</scope>
    <source>
        <strain evidence="4">Expedition CK06-06</strain>
    </source>
</reference>
<dbReference type="Pfam" id="PF16177">
    <property type="entry name" value="ACAS_N"/>
    <property type="match status" value="1"/>
</dbReference>
<accession>X1NPM1</accession>